<evidence type="ECO:0000313" key="1">
    <source>
        <dbReference type="EMBL" id="OUM85677.1"/>
    </source>
</evidence>
<sequence length="66" mass="7483">MRWNFHMEPFAKDGESTGFGRFVGLVDGLAVAQMWFVPGGVKIEHAQGYAVQLDIERKEITILQKM</sequence>
<protein>
    <submittedName>
        <fullName evidence="1">Uncharacterized protein</fullName>
    </submittedName>
</protein>
<name>A0A1Y3PHP6_9BACI</name>
<dbReference type="EMBL" id="LZRT01000098">
    <property type="protein sequence ID" value="OUM85677.1"/>
    <property type="molecule type" value="Genomic_DNA"/>
</dbReference>
<dbReference type="AlphaFoldDB" id="A0A1Y3PHP6"/>
<reference evidence="2" key="1">
    <citation type="submission" date="2016-06" db="EMBL/GenBank/DDBJ databases">
        <authorList>
            <person name="Nascimento L."/>
            <person name="Pereira R.V."/>
            <person name="Martins L.F."/>
            <person name="Quaggio R.B."/>
            <person name="Silva A.M."/>
            <person name="Setubal J.C."/>
        </authorList>
    </citation>
    <scope>NUCLEOTIDE SEQUENCE [LARGE SCALE GENOMIC DNA]</scope>
</reference>
<comment type="caution">
    <text evidence="1">The sequence shown here is derived from an EMBL/GenBank/DDBJ whole genome shotgun (WGS) entry which is preliminary data.</text>
</comment>
<organism evidence="1 2">
    <name type="scientific">Bacillus thermozeamaize</name>
    <dbReference type="NCBI Taxonomy" id="230954"/>
    <lineage>
        <taxon>Bacteria</taxon>
        <taxon>Bacillati</taxon>
        <taxon>Bacillota</taxon>
        <taxon>Bacilli</taxon>
        <taxon>Bacillales</taxon>
        <taxon>Bacillaceae</taxon>
        <taxon>Bacillus</taxon>
    </lineage>
</organism>
<accession>A0A1Y3PHP6</accession>
<proteinExistence type="predicted"/>
<evidence type="ECO:0000313" key="2">
    <source>
        <dbReference type="Proteomes" id="UP000196475"/>
    </source>
</evidence>
<gene>
    <name evidence="1" type="ORF">BAA01_09415</name>
</gene>
<dbReference type="Proteomes" id="UP000196475">
    <property type="component" value="Unassembled WGS sequence"/>
</dbReference>